<sequence>MTKTTLSFGTELESNIEPHGTQGQLSYEEARQYGKRLRYDALFQILEMHFPTEYHPEIFEQPEDIPPQGGDVE</sequence>
<comment type="caution">
    <text evidence="2">The sequence shown here is derived from an EMBL/GenBank/DDBJ whole genome shotgun (WGS) entry which is preliminary data.</text>
</comment>
<protein>
    <submittedName>
        <fullName evidence="2">Uncharacterized protein</fullName>
    </submittedName>
</protein>
<dbReference type="EMBL" id="JAJJMB010007708">
    <property type="protein sequence ID" value="KAI3928572.1"/>
    <property type="molecule type" value="Genomic_DNA"/>
</dbReference>
<gene>
    <name evidence="2" type="ORF">MKW98_024173</name>
</gene>
<keyword evidence="3" id="KW-1185">Reference proteome</keyword>
<name>A0AAD4SYB2_9MAGN</name>
<accession>A0AAD4SYB2</accession>
<reference evidence="2" key="1">
    <citation type="submission" date="2022-04" db="EMBL/GenBank/DDBJ databases">
        <title>A functionally conserved STORR gene fusion in Papaver species that diverged 16.8 million years ago.</title>
        <authorList>
            <person name="Catania T."/>
        </authorList>
    </citation>
    <scope>NUCLEOTIDE SEQUENCE</scope>
    <source>
        <strain evidence="2">S-188037</strain>
    </source>
</reference>
<organism evidence="2 3">
    <name type="scientific">Papaver atlanticum</name>
    <dbReference type="NCBI Taxonomy" id="357466"/>
    <lineage>
        <taxon>Eukaryota</taxon>
        <taxon>Viridiplantae</taxon>
        <taxon>Streptophyta</taxon>
        <taxon>Embryophyta</taxon>
        <taxon>Tracheophyta</taxon>
        <taxon>Spermatophyta</taxon>
        <taxon>Magnoliopsida</taxon>
        <taxon>Ranunculales</taxon>
        <taxon>Papaveraceae</taxon>
        <taxon>Papaveroideae</taxon>
        <taxon>Papaver</taxon>
    </lineage>
</organism>
<evidence type="ECO:0000256" key="1">
    <source>
        <dbReference type="SAM" id="MobiDB-lite"/>
    </source>
</evidence>
<dbReference type="Proteomes" id="UP001202328">
    <property type="component" value="Unassembled WGS sequence"/>
</dbReference>
<evidence type="ECO:0000313" key="2">
    <source>
        <dbReference type="EMBL" id="KAI3928572.1"/>
    </source>
</evidence>
<feature type="region of interest" description="Disordered" evidence="1">
    <location>
        <begin position="1"/>
        <end position="25"/>
    </location>
</feature>
<evidence type="ECO:0000313" key="3">
    <source>
        <dbReference type="Proteomes" id="UP001202328"/>
    </source>
</evidence>
<dbReference type="AlphaFoldDB" id="A0AAD4SYB2"/>
<proteinExistence type="predicted"/>